<name>A0A0U4W0V5_9BACT</name>
<dbReference type="PATRIC" id="fig|1653476.3.peg.407"/>
<dbReference type="STRING" id="1653476.THC_0398"/>
<evidence type="ECO:0000256" key="3">
    <source>
        <dbReference type="ARBA" id="ARBA00022932"/>
    </source>
</evidence>
<evidence type="ECO:0000256" key="2">
    <source>
        <dbReference type="ARBA" id="ARBA00022457"/>
    </source>
</evidence>
<dbReference type="PANTHER" id="PTHR11076">
    <property type="entry name" value="DNA REPAIR POLYMERASE UMUC / TRANSFERASE FAMILY MEMBER"/>
    <property type="match status" value="1"/>
</dbReference>
<gene>
    <name evidence="5" type="ORF">THC_0398</name>
</gene>
<dbReference type="Pfam" id="PF11798">
    <property type="entry name" value="IMS_HHH"/>
    <property type="match status" value="1"/>
</dbReference>
<dbReference type="InterPro" id="IPR043502">
    <property type="entry name" value="DNA/RNA_pol_sf"/>
</dbReference>
<evidence type="ECO:0000313" key="5">
    <source>
        <dbReference type="EMBL" id="BAU22794.1"/>
    </source>
</evidence>
<dbReference type="InterPro" id="IPR050116">
    <property type="entry name" value="DNA_polymerase-Y"/>
</dbReference>
<keyword evidence="2" id="KW-0515">Mutator protein</keyword>
<dbReference type="Pfam" id="PF11799">
    <property type="entry name" value="IMS_C"/>
    <property type="match status" value="1"/>
</dbReference>
<dbReference type="GO" id="GO:0005829">
    <property type="term" value="C:cytosol"/>
    <property type="evidence" value="ECO:0007669"/>
    <property type="project" value="TreeGrafter"/>
</dbReference>
<dbReference type="InterPro" id="IPR001126">
    <property type="entry name" value="UmuC"/>
</dbReference>
<dbReference type="InterPro" id="IPR036775">
    <property type="entry name" value="DNA_pol_Y-fam_lit_finger_sf"/>
</dbReference>
<dbReference type="AlphaFoldDB" id="A0A0U4W0V5"/>
<keyword evidence="6" id="KW-1185">Reference proteome</keyword>
<dbReference type="PANTHER" id="PTHR11076:SF34">
    <property type="entry name" value="PROTEIN UMUC"/>
    <property type="match status" value="1"/>
</dbReference>
<dbReference type="KEGG" id="cthi:THC_0398"/>
<protein>
    <recommendedName>
        <fullName evidence="4">UmuC domain-containing protein</fullName>
    </recommendedName>
</protein>
<dbReference type="SUPFAM" id="SSF56672">
    <property type="entry name" value="DNA/RNA polymerases"/>
    <property type="match status" value="1"/>
</dbReference>
<dbReference type="InterPro" id="IPR022880">
    <property type="entry name" value="DNApol_IV"/>
</dbReference>
<keyword evidence="3" id="KW-0808">Transferase</keyword>
<dbReference type="CDD" id="cd03586">
    <property type="entry name" value="PolY_Pol_IV_kappa"/>
    <property type="match status" value="1"/>
</dbReference>
<dbReference type="Gene3D" id="1.10.150.20">
    <property type="entry name" value="5' to 3' exonuclease, C-terminal subdomain"/>
    <property type="match status" value="1"/>
</dbReference>
<reference evidence="6" key="2">
    <citation type="journal article" date="2016" name="Int. J. Syst. Evol. Microbiol.">
        <title>Caldimicrobium thiodismutans sp. nov., a sulfur-disproportionating bacterium isolated from a hot spring.</title>
        <authorList>
            <person name="Kojima H."/>
            <person name="Umezawa K."/>
            <person name="Fukui M."/>
        </authorList>
    </citation>
    <scope>NUCLEOTIDE SEQUENCE [LARGE SCALE GENOMIC DNA]</scope>
    <source>
        <strain evidence="6">TF1</strain>
    </source>
</reference>
<dbReference type="InterPro" id="IPR017961">
    <property type="entry name" value="DNA_pol_Y-fam_little_finger"/>
</dbReference>
<dbReference type="Pfam" id="PF00817">
    <property type="entry name" value="IMS"/>
    <property type="match status" value="1"/>
</dbReference>
<keyword evidence="3" id="KW-0548">Nucleotidyltransferase</keyword>
<dbReference type="GO" id="GO:0009432">
    <property type="term" value="P:SOS response"/>
    <property type="evidence" value="ECO:0007669"/>
    <property type="project" value="TreeGrafter"/>
</dbReference>
<dbReference type="InterPro" id="IPR024728">
    <property type="entry name" value="PolY_HhH_motif"/>
</dbReference>
<dbReference type="GO" id="GO:0006281">
    <property type="term" value="P:DNA repair"/>
    <property type="evidence" value="ECO:0007669"/>
    <property type="project" value="InterPro"/>
</dbReference>
<reference evidence="5 6" key="1">
    <citation type="journal article" date="2016" name="Int. J. Syst. Evol. Microbiol.">
        <title>Caldimicrobium thiodismutans sp. nov., a sulfur-disproportionating bacterium isolated from a hot spring, and emended description of the genus Caldimicrobium.</title>
        <authorList>
            <person name="Kojima H."/>
            <person name="Umezawa K."/>
            <person name="Fukui M."/>
        </authorList>
    </citation>
    <scope>NUCLEOTIDE SEQUENCE [LARGE SCALE GENOMIC DNA]</scope>
    <source>
        <strain evidence="5 6">TF1</strain>
    </source>
</reference>
<keyword evidence="3" id="KW-0239">DNA-directed DNA polymerase</keyword>
<dbReference type="GO" id="GO:0042276">
    <property type="term" value="P:error-prone translesion synthesis"/>
    <property type="evidence" value="ECO:0007669"/>
    <property type="project" value="TreeGrafter"/>
</dbReference>
<dbReference type="GO" id="GO:0003887">
    <property type="term" value="F:DNA-directed DNA polymerase activity"/>
    <property type="evidence" value="ECO:0007669"/>
    <property type="project" value="InterPro"/>
</dbReference>
<dbReference type="Gene3D" id="3.30.70.270">
    <property type="match status" value="1"/>
</dbReference>
<organism evidence="5 6">
    <name type="scientific">Caldimicrobium thiodismutans</name>
    <dbReference type="NCBI Taxonomy" id="1653476"/>
    <lineage>
        <taxon>Bacteria</taxon>
        <taxon>Pseudomonadati</taxon>
        <taxon>Thermodesulfobacteriota</taxon>
        <taxon>Thermodesulfobacteria</taxon>
        <taxon>Thermodesulfobacteriales</taxon>
        <taxon>Thermodesulfobacteriaceae</taxon>
        <taxon>Caldimicrobium</taxon>
    </lineage>
</organism>
<proteinExistence type="inferred from homology"/>
<dbReference type="RefSeq" id="WP_068512610.1">
    <property type="nucleotide sequence ID" value="NZ_AP014945.1"/>
</dbReference>
<dbReference type="Gene3D" id="3.40.1170.60">
    <property type="match status" value="1"/>
</dbReference>
<dbReference type="GO" id="GO:0003684">
    <property type="term" value="F:damaged DNA binding"/>
    <property type="evidence" value="ECO:0007669"/>
    <property type="project" value="InterPro"/>
</dbReference>
<accession>A0A0U4W0V5</accession>
<comment type="similarity">
    <text evidence="1">Belongs to the DNA polymerase type-Y family.</text>
</comment>
<dbReference type="SUPFAM" id="SSF100879">
    <property type="entry name" value="Lesion bypass DNA polymerase (Y-family), little finger domain"/>
    <property type="match status" value="1"/>
</dbReference>
<evidence type="ECO:0000256" key="1">
    <source>
        <dbReference type="ARBA" id="ARBA00010945"/>
    </source>
</evidence>
<dbReference type="Proteomes" id="UP000068196">
    <property type="component" value="Chromosome"/>
</dbReference>
<dbReference type="OrthoDB" id="9808813at2"/>
<dbReference type="InterPro" id="IPR043128">
    <property type="entry name" value="Rev_trsase/Diguanyl_cyclase"/>
</dbReference>
<feature type="domain" description="UmuC" evidence="4">
    <location>
        <begin position="14"/>
        <end position="193"/>
    </location>
</feature>
<sequence length="418" mass="47453">MDYPLNIYGFPQAILHLDANAFFASVEQAVNPELKGKPVVVGKERGIVTAVSYEGKALGIKRGMTILEVSRKFPECVILESDYERYSLFSLRLFEILKRFSPMVEEYSIDEAFADLKGLRRYYRSSYEELGLKIKETIKRELGITVSVGISLTKVLAKVASGFRKPDGLTLIAGREIHHYLKNLPISEIWGIGPQTSALCEKLGIYSALDFAKASENFIKKHFTKPHYEIWLELRGVQVYPVIPDIKANYKSISKALSFTPTDNQEFLLAQSAFNLEMACFKARAYGLSAQRLLYFLKDQEFKVHAMELKLPYPSAYPRDLLPLLRKAFEELYREGLLFRQVGVILKDLTSKQRLQLGLFEKNKGTKDLKGLYKTVDEINLKYGRTTLIHGTSLPVTKEKPLVKGRALKIPLLPVSLV</sequence>
<dbReference type="EMBL" id="AP014945">
    <property type="protein sequence ID" value="BAU22794.1"/>
    <property type="molecule type" value="Genomic_DNA"/>
</dbReference>
<dbReference type="PROSITE" id="PS50173">
    <property type="entry name" value="UMUC"/>
    <property type="match status" value="1"/>
</dbReference>
<evidence type="ECO:0000313" key="6">
    <source>
        <dbReference type="Proteomes" id="UP000068196"/>
    </source>
</evidence>
<evidence type="ECO:0000259" key="4">
    <source>
        <dbReference type="PROSITE" id="PS50173"/>
    </source>
</evidence>